<evidence type="ECO:0000259" key="2">
    <source>
        <dbReference type="PROSITE" id="PS50994"/>
    </source>
</evidence>
<dbReference type="PROSITE" id="PS50994">
    <property type="entry name" value="INTEGRASE"/>
    <property type="match status" value="1"/>
</dbReference>
<evidence type="ECO:0000313" key="3">
    <source>
        <dbReference type="EMBL" id="CAI3982306.1"/>
    </source>
</evidence>
<protein>
    <recommendedName>
        <fullName evidence="2">Integrase catalytic domain-containing protein</fullName>
    </recommendedName>
</protein>
<dbReference type="PANTHER" id="PTHR37984">
    <property type="entry name" value="PROTEIN CBG26694"/>
    <property type="match status" value="1"/>
</dbReference>
<dbReference type="InterPro" id="IPR036397">
    <property type="entry name" value="RNaseH_sf"/>
</dbReference>
<name>A0A9P1BZI9_9DINO</name>
<dbReference type="Proteomes" id="UP001152797">
    <property type="component" value="Unassembled WGS sequence"/>
</dbReference>
<feature type="domain" description="Integrase catalytic" evidence="2">
    <location>
        <begin position="316"/>
        <end position="486"/>
    </location>
</feature>
<dbReference type="PANTHER" id="PTHR37984:SF5">
    <property type="entry name" value="PROTEIN NYNRIN-LIKE"/>
    <property type="match status" value="1"/>
</dbReference>
<feature type="compositionally biased region" description="Basic and acidic residues" evidence="1">
    <location>
        <begin position="57"/>
        <end position="66"/>
    </location>
</feature>
<dbReference type="InterPro" id="IPR001584">
    <property type="entry name" value="Integrase_cat-core"/>
</dbReference>
<dbReference type="OrthoDB" id="10058978at2759"/>
<dbReference type="EMBL" id="CAMXCT030000702">
    <property type="protein sequence ID" value="CAL4769618.1"/>
    <property type="molecule type" value="Genomic_DNA"/>
</dbReference>
<dbReference type="AlphaFoldDB" id="A0A9P1BZI9"/>
<evidence type="ECO:0000256" key="1">
    <source>
        <dbReference type="SAM" id="MobiDB-lite"/>
    </source>
</evidence>
<dbReference type="EMBL" id="CAMXCT010000702">
    <property type="protein sequence ID" value="CAI3982306.1"/>
    <property type="molecule type" value="Genomic_DNA"/>
</dbReference>
<feature type="region of interest" description="Disordered" evidence="1">
    <location>
        <begin position="193"/>
        <end position="246"/>
    </location>
</feature>
<proteinExistence type="predicted"/>
<evidence type="ECO:0000313" key="4">
    <source>
        <dbReference type="EMBL" id="CAL1135681.1"/>
    </source>
</evidence>
<dbReference type="InterPro" id="IPR050951">
    <property type="entry name" value="Retrovirus_Pol_polyprotein"/>
</dbReference>
<dbReference type="Gene3D" id="3.30.420.10">
    <property type="entry name" value="Ribonuclease H-like superfamily/Ribonuclease H"/>
    <property type="match status" value="1"/>
</dbReference>
<organism evidence="3">
    <name type="scientific">Cladocopium goreaui</name>
    <dbReference type="NCBI Taxonomy" id="2562237"/>
    <lineage>
        <taxon>Eukaryota</taxon>
        <taxon>Sar</taxon>
        <taxon>Alveolata</taxon>
        <taxon>Dinophyceae</taxon>
        <taxon>Suessiales</taxon>
        <taxon>Symbiodiniaceae</taxon>
        <taxon>Cladocopium</taxon>
    </lineage>
</organism>
<dbReference type="SUPFAM" id="SSF53098">
    <property type="entry name" value="Ribonuclease H-like"/>
    <property type="match status" value="1"/>
</dbReference>
<gene>
    <name evidence="3" type="ORF">C1SCF055_LOCUS10015</name>
</gene>
<dbReference type="InterPro" id="IPR012337">
    <property type="entry name" value="RNaseH-like_sf"/>
</dbReference>
<reference evidence="3" key="1">
    <citation type="submission" date="2022-10" db="EMBL/GenBank/DDBJ databases">
        <authorList>
            <person name="Chen Y."/>
            <person name="Dougan E. K."/>
            <person name="Chan C."/>
            <person name="Rhodes N."/>
            <person name="Thang M."/>
        </authorList>
    </citation>
    <scope>NUCLEOTIDE SEQUENCE</scope>
</reference>
<feature type="region of interest" description="Disordered" evidence="1">
    <location>
        <begin position="43"/>
        <end position="67"/>
    </location>
</feature>
<keyword evidence="5" id="KW-1185">Reference proteome</keyword>
<evidence type="ECO:0000313" key="5">
    <source>
        <dbReference type="Proteomes" id="UP001152797"/>
    </source>
</evidence>
<dbReference type="GO" id="GO:0003676">
    <property type="term" value="F:nucleic acid binding"/>
    <property type="evidence" value="ECO:0007669"/>
    <property type="project" value="InterPro"/>
</dbReference>
<sequence length="913" mass="101813">MKKGSTCLPYGWTHDLAAVIAETRAEASPAFALQTKFRAKAEFPKSETVSPAARPAVDSKRSKTDSHQGFAPTLEMCQQAIQAISEKLPRVGKMEFWDPLIISQLQQVFPEKHVHAVMACRGTERTMEPPKNLHAQEAPFRRMLMLRRDGQVQYEKHWERWPELSKRQLIRPSHACRLNVTVFAREWESPRVPIPETTSVQPPEPMPKDMPASSDQVPASDEQHAQKAPPAGREANTPPLVSPNASLDPVLEQQSSRFRSLPRWEQLMIIKLHKNLGHPSNDRLARALQVNGSRPEVIQAASEIRCNICAAHAPPKHARPASLKSMIDFNHKVYLDGIKWTNSQGKSFHFFHMLDAGTNYHVAIASPARTSQDLIQILNQHWLSWAGPPSELVVDSGTEMNSQEFSEFSQRFNIRTTTTCPEAHWQSGKIERHGAFLQSMLSKIDLEFPIASYADLQMAMNQCTHAKNSLSIRHGYAPEVIVFGKHTRIPGSILSDDSIPSHEQALQEENSMSPEGFRQTLAIREAARRSFHASDNSDVLRRGIPSEMPVEEQPVPDLAESPEPILLTCQEPSNAFSCAEAGNLAWSCEFDMKLETPLDAYVPSEEESWMLLATASKKQRSEVKLSNLSDDELREFQMAKQAEVENWIKTGAYGLIDAPYLWYCALVTELQRLGFEACPFDPCCFVLRTPATESQPSKLEGILGIHVDDGIGGGSPAFVVTSTLSAETMALSSTLDQLGWLRLFWSWIHDPTVQWKKPEDALMKLAPAITVPTKQEDTDLTITDCKSLYDMITRTAPPSCSEFRVQLMARAIKESLREGTTLRWVPSGAQLADSLTKAMESHFLRETLKFGLAALETMPGPIGIKAQESPVEGGSGSKILEANFGATVVAETGSLPYRNEAVPFNRSVRRQYS</sequence>
<accession>A0A9P1BZI9</accession>
<dbReference type="GO" id="GO:0015074">
    <property type="term" value="P:DNA integration"/>
    <property type="evidence" value="ECO:0007669"/>
    <property type="project" value="InterPro"/>
</dbReference>
<comment type="caution">
    <text evidence="3">The sequence shown here is derived from an EMBL/GenBank/DDBJ whole genome shotgun (WGS) entry which is preliminary data.</text>
</comment>
<reference evidence="4" key="2">
    <citation type="submission" date="2024-04" db="EMBL/GenBank/DDBJ databases">
        <authorList>
            <person name="Chen Y."/>
            <person name="Shah S."/>
            <person name="Dougan E. K."/>
            <person name="Thang M."/>
            <person name="Chan C."/>
        </authorList>
    </citation>
    <scope>NUCLEOTIDE SEQUENCE [LARGE SCALE GENOMIC DNA]</scope>
</reference>
<dbReference type="EMBL" id="CAMXCT020000702">
    <property type="protein sequence ID" value="CAL1135681.1"/>
    <property type="molecule type" value="Genomic_DNA"/>
</dbReference>